<evidence type="ECO:0000313" key="2">
    <source>
        <dbReference type="Proteomes" id="UP001732700"/>
    </source>
</evidence>
<proteinExistence type="predicted"/>
<reference evidence="1" key="1">
    <citation type="submission" date="2021-05" db="EMBL/GenBank/DDBJ databases">
        <authorList>
            <person name="Scholz U."/>
            <person name="Mascher M."/>
            <person name="Fiebig A."/>
        </authorList>
    </citation>
    <scope>NUCLEOTIDE SEQUENCE [LARGE SCALE GENOMIC DNA]</scope>
</reference>
<organism evidence="1 2">
    <name type="scientific">Avena sativa</name>
    <name type="common">Oat</name>
    <dbReference type="NCBI Taxonomy" id="4498"/>
    <lineage>
        <taxon>Eukaryota</taxon>
        <taxon>Viridiplantae</taxon>
        <taxon>Streptophyta</taxon>
        <taxon>Embryophyta</taxon>
        <taxon>Tracheophyta</taxon>
        <taxon>Spermatophyta</taxon>
        <taxon>Magnoliopsida</taxon>
        <taxon>Liliopsida</taxon>
        <taxon>Poales</taxon>
        <taxon>Poaceae</taxon>
        <taxon>BOP clade</taxon>
        <taxon>Pooideae</taxon>
        <taxon>Poodae</taxon>
        <taxon>Poeae</taxon>
        <taxon>Poeae Chloroplast Group 1 (Aveneae type)</taxon>
        <taxon>Aveninae</taxon>
        <taxon>Avena</taxon>
    </lineage>
</organism>
<name>A0ACD5TXA7_AVESA</name>
<evidence type="ECO:0000313" key="1">
    <source>
        <dbReference type="EnsemblPlants" id="AVESA.00010b.r2.1DG0140970.1.CDS"/>
    </source>
</evidence>
<keyword evidence="2" id="KW-1185">Reference proteome</keyword>
<sequence length="494" mass="55383">MEAARDSMAALLDAGLFDSAQTLGCFLVSSGGANNEASLSTKAESLVLHGDALYGEKEFRRALSAYKQAMQCSKSIPKQATSTARISVSTTGRSPSPNSSNAMPFNENEVKSKIALCYSALHEYREALQEMEGIPSKVRTLKMNLMLGKLYRISRNNRASAICYKECLRQCPYLFEAIAALAEMGLSSKEFSLLFSQAPNRGGKAPGDFLDAQRWWNRYVEAQCCIASHDYKGGLDIYMELFQRFPNNVHILLEIAKVETIIGKNDEAILNFEKARLIDPNIMTYMDEYAIILKFKSEYTKLNKLVHDMLHIDPARPETCVALAAFWERKDERKALTYAEKSLRVDDRHITGYIMKGNLHLSSNRPDLAVTDFRGAQELRADLRSYQALALADLHVAEGRNKEAVLLLERYLRQWADDSLHIKLAQVFAATNLLSDALSHCQSALRINPYNEAAKKGLERLEKQMKGIDPDAPEDEDENEADDVDGDQDDAELL</sequence>
<dbReference type="EnsemblPlants" id="AVESA.00010b.r2.1DG0140970.1">
    <property type="protein sequence ID" value="AVESA.00010b.r2.1DG0140970.1.CDS"/>
    <property type="gene ID" value="AVESA.00010b.r2.1DG0140970"/>
</dbReference>
<accession>A0ACD5TXA7</accession>
<dbReference type="Proteomes" id="UP001732700">
    <property type="component" value="Chromosome 1D"/>
</dbReference>
<reference evidence="1" key="2">
    <citation type="submission" date="2025-09" db="UniProtKB">
        <authorList>
            <consortium name="EnsemblPlants"/>
        </authorList>
    </citation>
    <scope>IDENTIFICATION</scope>
</reference>
<protein>
    <submittedName>
        <fullName evidence="1">Uncharacterized protein</fullName>
    </submittedName>
</protein>